<accession>A0A2P2L903</accession>
<name>A0A2P2L903_RHIMU</name>
<dbReference type="EMBL" id="GGEC01033971">
    <property type="protein sequence ID" value="MBX14455.1"/>
    <property type="molecule type" value="Transcribed_RNA"/>
</dbReference>
<reference evidence="2" key="1">
    <citation type="submission" date="2018-02" db="EMBL/GenBank/DDBJ databases">
        <title>Rhizophora mucronata_Transcriptome.</title>
        <authorList>
            <person name="Meera S.P."/>
            <person name="Sreeshan A."/>
            <person name="Augustine A."/>
        </authorList>
    </citation>
    <scope>NUCLEOTIDE SEQUENCE</scope>
    <source>
        <tissue evidence="2">Leaf</tissue>
    </source>
</reference>
<dbReference type="InterPro" id="IPR000608">
    <property type="entry name" value="UBC"/>
</dbReference>
<dbReference type="InterPro" id="IPR016135">
    <property type="entry name" value="UBQ-conjugating_enzyme/RWD"/>
</dbReference>
<dbReference type="SUPFAM" id="SSF54495">
    <property type="entry name" value="UBC-like"/>
    <property type="match status" value="1"/>
</dbReference>
<feature type="domain" description="UBC core" evidence="1">
    <location>
        <begin position="5"/>
        <end position="81"/>
    </location>
</feature>
<proteinExistence type="predicted"/>
<evidence type="ECO:0000259" key="1">
    <source>
        <dbReference type="PROSITE" id="PS50127"/>
    </source>
</evidence>
<dbReference type="PROSITE" id="PS50127">
    <property type="entry name" value="UBC_2"/>
    <property type="match status" value="1"/>
</dbReference>
<evidence type="ECO:0000313" key="2">
    <source>
        <dbReference type="EMBL" id="MBX14455.1"/>
    </source>
</evidence>
<dbReference type="AlphaFoldDB" id="A0A2P2L903"/>
<organism evidence="2">
    <name type="scientific">Rhizophora mucronata</name>
    <name type="common">Asiatic mangrove</name>
    <dbReference type="NCBI Taxonomy" id="61149"/>
    <lineage>
        <taxon>Eukaryota</taxon>
        <taxon>Viridiplantae</taxon>
        <taxon>Streptophyta</taxon>
        <taxon>Embryophyta</taxon>
        <taxon>Tracheophyta</taxon>
        <taxon>Spermatophyta</taxon>
        <taxon>Magnoliopsida</taxon>
        <taxon>eudicotyledons</taxon>
        <taxon>Gunneridae</taxon>
        <taxon>Pentapetalae</taxon>
        <taxon>rosids</taxon>
        <taxon>fabids</taxon>
        <taxon>Malpighiales</taxon>
        <taxon>Rhizophoraceae</taxon>
        <taxon>Rhizophora</taxon>
    </lineage>
</organism>
<protein>
    <recommendedName>
        <fullName evidence="1">UBC core domain-containing protein</fullName>
    </recommendedName>
</protein>
<dbReference type="Gene3D" id="3.10.110.10">
    <property type="entry name" value="Ubiquitin Conjugating Enzyme"/>
    <property type="match status" value="1"/>
</dbReference>
<sequence length="81" mass="9220">MAEKSCVRRLQKEYRALCKEPVSHVVARPSPSDILEWRKFSVGPSYLSSHSTFVHPCVCLCLCFLCSDQGFSILLFLVLQK</sequence>